<feature type="non-terminal residue" evidence="1">
    <location>
        <position position="1"/>
    </location>
</feature>
<name>A0ACA9NIK2_9GLOM</name>
<evidence type="ECO:0000313" key="1">
    <source>
        <dbReference type="EMBL" id="CAG8653166.1"/>
    </source>
</evidence>
<sequence>EFSTRELKERVEKLYIKNDQGVDSDNGQNYYFYKTQLEGELDLNEFVNLKYLEIKGSDFGIGTYQKLTNIDLTSCEKIKELYLCRNDGNLVIEGNNTLSVIKLERCENLVNFPVSELLSKLETLDISLCPKLKTIPNLKKLRNLKTLIFYDCPNLTELEGLNELSKLAKFSINENRHPYSARDCKLTNLDLSKMDNLSRLFLGYCPQLENLILTDCRQLDNASLSDCSQLSKLEGLEGLKSLKSLAFTNCPQLPQPSFELMDSLQSLNIANCPKFACQSESLPPKIVNLRFASQQFSNYNLEKLVAKESVGELNDLTSLVIESCSNLEKIEGLEKLVKLAEQKIQGLETEVETEKKENQEMKQQLSESENQVARLEKDKAKAEDDARQESAEKIKEIEELRKKQLTENEKRILEKLEELFSIFDNRTEIADKDIENLEKVLKEYRNLDFTNTPNLPDNFKSENEGVANIQQKEEEIKGRMKEIDTLKSRVESLNSRYEHERQFVEQELKKITGLQEKIDALKSESGQQKTLLQKQLDEVQKEVKQSQEKLDAEQTKAEFLQNKLEELNQEKSVLQDDLIKRDKEITELKKKIEMLDFLTKEKFKKGEIYELSTPGSFIQDSSEIIQGTDQGGHELERASDAKQELIELKRKFDDLQLKKRQAEEKISSLEESIQNKEEENQKLNQELHNSRDETGQLQSRVTNLEYERDKIKSDLKTEIDEIKIKWASPKERKKLTQEKEKLSNELKTERREKQNLIESLEDLPNEKLNDAQKVSFNTLLAMQRQLDVLVFKGVDQQLCSVIKDQLLDAKVKLGEKLDAEEIGEICEMQTEIVKLENSQTQ</sequence>
<accession>A0ACA9NIK2</accession>
<organism evidence="1 2">
    <name type="scientific">Racocetra persica</name>
    <dbReference type="NCBI Taxonomy" id="160502"/>
    <lineage>
        <taxon>Eukaryota</taxon>
        <taxon>Fungi</taxon>
        <taxon>Fungi incertae sedis</taxon>
        <taxon>Mucoromycota</taxon>
        <taxon>Glomeromycotina</taxon>
        <taxon>Glomeromycetes</taxon>
        <taxon>Diversisporales</taxon>
        <taxon>Gigasporaceae</taxon>
        <taxon>Racocetra</taxon>
    </lineage>
</organism>
<reference evidence="1" key="1">
    <citation type="submission" date="2021-06" db="EMBL/GenBank/DDBJ databases">
        <authorList>
            <person name="Kallberg Y."/>
            <person name="Tangrot J."/>
            <person name="Rosling A."/>
        </authorList>
    </citation>
    <scope>NUCLEOTIDE SEQUENCE</scope>
    <source>
        <strain evidence="1">MA461A</strain>
    </source>
</reference>
<comment type="caution">
    <text evidence="1">The sequence shown here is derived from an EMBL/GenBank/DDBJ whole genome shotgun (WGS) entry which is preliminary data.</text>
</comment>
<keyword evidence="2" id="KW-1185">Reference proteome</keyword>
<gene>
    <name evidence="1" type="ORF">RPERSI_LOCUS7965</name>
</gene>
<dbReference type="Proteomes" id="UP000789920">
    <property type="component" value="Unassembled WGS sequence"/>
</dbReference>
<evidence type="ECO:0000313" key="2">
    <source>
        <dbReference type="Proteomes" id="UP000789920"/>
    </source>
</evidence>
<dbReference type="EMBL" id="CAJVQC010013972">
    <property type="protein sequence ID" value="CAG8653166.1"/>
    <property type="molecule type" value="Genomic_DNA"/>
</dbReference>
<protein>
    <submittedName>
        <fullName evidence="1">28419_t:CDS:1</fullName>
    </submittedName>
</protein>
<proteinExistence type="predicted"/>